<evidence type="ECO:0000256" key="3">
    <source>
        <dbReference type="ARBA" id="ARBA00023242"/>
    </source>
</evidence>
<protein>
    <submittedName>
        <fullName evidence="7">Transcriptional regulators binding to the GC-rich sequences</fullName>
    </submittedName>
</protein>
<keyword evidence="3" id="KW-0539">Nucleus</keyword>
<dbReference type="PANTHER" id="PTHR12214">
    <property type="entry name" value="GC-RICH SEQUENCE DNA-BINDING FACTOR"/>
    <property type="match status" value="1"/>
</dbReference>
<name>A0A1Y1HYJ4_KLENI</name>
<feature type="domain" description="GCF C-terminal" evidence="6">
    <location>
        <begin position="573"/>
        <end position="778"/>
    </location>
</feature>
<organism evidence="7 8">
    <name type="scientific">Klebsormidium nitens</name>
    <name type="common">Green alga</name>
    <name type="synonym">Ulothrix nitens</name>
    <dbReference type="NCBI Taxonomy" id="105231"/>
    <lineage>
        <taxon>Eukaryota</taxon>
        <taxon>Viridiplantae</taxon>
        <taxon>Streptophyta</taxon>
        <taxon>Klebsormidiophyceae</taxon>
        <taxon>Klebsormidiales</taxon>
        <taxon>Klebsormidiaceae</taxon>
        <taxon>Klebsormidium</taxon>
    </lineage>
</organism>
<gene>
    <name evidence="7" type="ORF">KFL_001590120</name>
</gene>
<reference evidence="7 8" key="1">
    <citation type="journal article" date="2014" name="Nat. Commun.">
        <title>Klebsormidium flaccidum genome reveals primary factors for plant terrestrial adaptation.</title>
        <authorList>
            <person name="Hori K."/>
            <person name="Maruyama F."/>
            <person name="Fujisawa T."/>
            <person name="Togashi T."/>
            <person name="Yamamoto N."/>
            <person name="Seo M."/>
            <person name="Sato S."/>
            <person name="Yamada T."/>
            <person name="Mori H."/>
            <person name="Tajima N."/>
            <person name="Moriyama T."/>
            <person name="Ikeuchi M."/>
            <person name="Watanabe M."/>
            <person name="Wada H."/>
            <person name="Kobayashi K."/>
            <person name="Saito M."/>
            <person name="Masuda T."/>
            <person name="Sasaki-Sekimoto Y."/>
            <person name="Mashiguchi K."/>
            <person name="Awai K."/>
            <person name="Shimojima M."/>
            <person name="Masuda S."/>
            <person name="Iwai M."/>
            <person name="Nobusawa T."/>
            <person name="Narise T."/>
            <person name="Kondo S."/>
            <person name="Saito H."/>
            <person name="Sato R."/>
            <person name="Murakawa M."/>
            <person name="Ihara Y."/>
            <person name="Oshima-Yamada Y."/>
            <person name="Ohtaka K."/>
            <person name="Satoh M."/>
            <person name="Sonobe K."/>
            <person name="Ishii M."/>
            <person name="Ohtani R."/>
            <person name="Kanamori-Sato M."/>
            <person name="Honoki R."/>
            <person name="Miyazaki D."/>
            <person name="Mochizuki H."/>
            <person name="Umetsu J."/>
            <person name="Higashi K."/>
            <person name="Shibata D."/>
            <person name="Kamiya Y."/>
            <person name="Sato N."/>
            <person name="Nakamura Y."/>
            <person name="Tabata S."/>
            <person name="Ida S."/>
            <person name="Kurokawa K."/>
            <person name="Ohta H."/>
        </authorList>
    </citation>
    <scope>NUCLEOTIDE SEQUENCE [LARGE SCALE GENOMIC DNA]</scope>
    <source>
        <strain evidence="7 8">NIES-2285</strain>
    </source>
</reference>
<dbReference type="Pfam" id="PF07842">
    <property type="entry name" value="GCFC"/>
    <property type="match status" value="1"/>
</dbReference>
<feature type="compositionally biased region" description="Basic residues" evidence="5">
    <location>
        <begin position="1"/>
        <end position="10"/>
    </location>
</feature>
<feature type="region of interest" description="Disordered" evidence="5">
    <location>
        <begin position="1"/>
        <end position="102"/>
    </location>
</feature>
<dbReference type="InterPro" id="IPR012890">
    <property type="entry name" value="GCFC2-like"/>
</dbReference>
<evidence type="ECO:0000313" key="8">
    <source>
        <dbReference type="Proteomes" id="UP000054558"/>
    </source>
</evidence>
<dbReference type="EMBL" id="DF237108">
    <property type="protein sequence ID" value="GAQ83724.1"/>
    <property type="molecule type" value="Genomic_DNA"/>
</dbReference>
<dbReference type="GO" id="GO:0003677">
    <property type="term" value="F:DNA binding"/>
    <property type="evidence" value="ECO:0007669"/>
    <property type="project" value="InterPro"/>
</dbReference>
<evidence type="ECO:0000256" key="2">
    <source>
        <dbReference type="ARBA" id="ARBA00010801"/>
    </source>
</evidence>
<dbReference type="AlphaFoldDB" id="A0A1Y1HYJ4"/>
<evidence type="ECO:0000313" key="7">
    <source>
        <dbReference type="EMBL" id="GAQ83724.1"/>
    </source>
</evidence>
<accession>A0A1Y1HYJ4</accession>
<dbReference type="OMA" id="MKNICLW"/>
<evidence type="ECO:0000256" key="5">
    <source>
        <dbReference type="SAM" id="MobiDB-lite"/>
    </source>
</evidence>
<feature type="region of interest" description="Disordered" evidence="5">
    <location>
        <begin position="487"/>
        <end position="548"/>
    </location>
</feature>
<dbReference type="GO" id="GO:0000398">
    <property type="term" value="P:mRNA splicing, via spliceosome"/>
    <property type="evidence" value="ECO:0007669"/>
    <property type="project" value="InterPro"/>
</dbReference>
<feature type="compositionally biased region" description="Low complexity" evidence="5">
    <location>
        <begin position="512"/>
        <end position="523"/>
    </location>
</feature>
<proteinExistence type="inferred from homology"/>
<sequence length="882" mass="96192">MFNKKKNFRRKVSDSEQEDGAGGDNDQGVRVKEKTKVKESKPRAPSLLSFGGDAEEDGDASGAGVKLKKEKKKSMVPSHKALGSATRGGGEKPASGLQPAAGEYTAERLAELKSGLRTIPGGFAKEPEPIMVLKGGFKPADLAEKEAPLKERSNPDAAGVRPSGLEDLTSGLGKGLSYIPDEDMIRAAKLKREKLRQAQAAPDYVPLASGAPSDRLDKYTGADPPERKEDAESSEDEGEVRTRMSFLGDVKKLGGVAEKGVFGGGEQQMDHDDEEEDRWEMEQMRKAVKAVKSKDEKKAQGGGSGWGDLLQKRNILSISNQGESAVKSLRETLFKMKESEARARAALRQNEERVQSAEESVRELERGMTESSERYVYVQKLRDYVAELCDCLRDKGALIEELEEQMQRLQEERASALAERRAADVSAEVAESEAATSAAMAALGRGAGALAASVAAAEAAARVRDGLELTSQVDEFGRDVNLQKRMEARRRAEARARRRARAQARRAERTPGRGAHANGNGRASSPSEGDRLDGETSSSESEDEVSAFEKGRGELVLAAEAVFRDADEEFRTLAKVKERLEEWKRKYPAAYRDAYVSLSAPALFAPYVKLELLKWDPLHGEAGFDGVRWYQELFEYGMGNSNGAEPDPDDADANMVPTLIEKVALPILLHLITYCWDPQSTKRTVQIAAAVSEVQIYVPPESEPVRDLLSAVRSRIADVVEKLVVPAWTPALLAAAPQAVAVSAEHFGAAVRVLRNIVLWRDILPPGDLETLALDQLVAAKLLPHLRTLLTTPSDALLRTGRLVSALAGAFTKRGEGFAAKLAPLVEFLDVMGRALEGRKAAGAAFEDTLTQAERLRRLFVELEARDKARRLAKSFGLKEEQ</sequence>
<evidence type="ECO:0000256" key="4">
    <source>
        <dbReference type="SAM" id="Coils"/>
    </source>
</evidence>
<dbReference type="STRING" id="105231.A0A1Y1HYJ4"/>
<dbReference type="PANTHER" id="PTHR12214:SF0">
    <property type="entry name" value="LD29489P"/>
    <property type="match status" value="1"/>
</dbReference>
<feature type="region of interest" description="Disordered" evidence="5">
    <location>
        <begin position="146"/>
        <end position="177"/>
    </location>
</feature>
<dbReference type="GO" id="GO:0005634">
    <property type="term" value="C:nucleus"/>
    <property type="evidence" value="ECO:0000318"/>
    <property type="project" value="GO_Central"/>
</dbReference>
<feature type="compositionally biased region" description="Basic and acidic residues" evidence="5">
    <location>
        <begin position="214"/>
        <end position="231"/>
    </location>
</feature>
<evidence type="ECO:0000259" key="6">
    <source>
        <dbReference type="Pfam" id="PF07842"/>
    </source>
</evidence>
<feature type="coiled-coil region" evidence="4">
    <location>
        <begin position="340"/>
        <end position="419"/>
    </location>
</feature>
<keyword evidence="4" id="KW-0175">Coiled coil</keyword>
<keyword evidence="8" id="KW-1185">Reference proteome</keyword>
<dbReference type="OrthoDB" id="429427at2759"/>
<feature type="compositionally biased region" description="Basic and acidic residues" evidence="5">
    <location>
        <begin position="27"/>
        <end position="42"/>
    </location>
</feature>
<feature type="region of interest" description="Disordered" evidence="5">
    <location>
        <begin position="260"/>
        <end position="306"/>
    </location>
</feature>
<feature type="region of interest" description="Disordered" evidence="5">
    <location>
        <begin position="195"/>
        <end position="245"/>
    </location>
</feature>
<dbReference type="InterPro" id="IPR022783">
    <property type="entry name" value="GCFC_dom"/>
</dbReference>
<comment type="subcellular location">
    <subcellularLocation>
        <location evidence="1">Nucleus</location>
    </subcellularLocation>
</comment>
<evidence type="ECO:0000256" key="1">
    <source>
        <dbReference type="ARBA" id="ARBA00004123"/>
    </source>
</evidence>
<dbReference type="Proteomes" id="UP000054558">
    <property type="component" value="Unassembled WGS sequence"/>
</dbReference>
<comment type="similarity">
    <text evidence="2">Belongs to the GCF family.</text>
</comment>